<dbReference type="SUPFAM" id="SSF52540">
    <property type="entry name" value="P-loop containing nucleoside triphosphate hydrolases"/>
    <property type="match status" value="2"/>
</dbReference>
<feature type="transmembrane region" description="Helical" evidence="10">
    <location>
        <begin position="549"/>
        <end position="570"/>
    </location>
</feature>
<feature type="domain" description="ABC transporter" evidence="11">
    <location>
        <begin position="895"/>
        <end position="1148"/>
    </location>
</feature>
<gene>
    <name evidence="12" type="ORF">ZOSMA_14G00800</name>
</gene>
<organism evidence="12 13">
    <name type="scientific">Zostera marina</name>
    <name type="common">Eelgrass</name>
    <dbReference type="NCBI Taxonomy" id="29655"/>
    <lineage>
        <taxon>Eukaryota</taxon>
        <taxon>Viridiplantae</taxon>
        <taxon>Streptophyta</taxon>
        <taxon>Embryophyta</taxon>
        <taxon>Tracheophyta</taxon>
        <taxon>Spermatophyta</taxon>
        <taxon>Magnoliopsida</taxon>
        <taxon>Liliopsida</taxon>
        <taxon>Zosteraceae</taxon>
        <taxon>Zostera</taxon>
    </lineage>
</organism>
<name>A0A0K9PWB0_ZOSMR</name>
<keyword evidence="4 10" id="KW-0812">Transmembrane</keyword>
<dbReference type="GO" id="GO:0005886">
    <property type="term" value="C:plasma membrane"/>
    <property type="evidence" value="ECO:0007669"/>
    <property type="project" value="UniProtKB-ARBA"/>
</dbReference>
<dbReference type="STRING" id="29655.A0A0K9PWB0"/>
<evidence type="ECO:0000256" key="2">
    <source>
        <dbReference type="ARBA" id="ARBA00006012"/>
    </source>
</evidence>
<keyword evidence="7" id="KW-0067">ATP-binding</keyword>
<dbReference type="InterPro" id="IPR013581">
    <property type="entry name" value="PDR_assoc"/>
</dbReference>
<dbReference type="InterPro" id="IPR027417">
    <property type="entry name" value="P-loop_NTPase"/>
</dbReference>
<dbReference type="FunFam" id="3.40.50.300:FF:000059">
    <property type="entry name" value="ABC transporter G family member 40"/>
    <property type="match status" value="1"/>
</dbReference>
<dbReference type="Proteomes" id="UP000036987">
    <property type="component" value="Unassembled WGS sequence"/>
</dbReference>
<proteinExistence type="inferred from homology"/>
<reference evidence="13" key="1">
    <citation type="journal article" date="2016" name="Nature">
        <title>The genome of the seagrass Zostera marina reveals angiosperm adaptation to the sea.</title>
        <authorList>
            <person name="Olsen J.L."/>
            <person name="Rouze P."/>
            <person name="Verhelst B."/>
            <person name="Lin Y.-C."/>
            <person name="Bayer T."/>
            <person name="Collen J."/>
            <person name="Dattolo E."/>
            <person name="De Paoli E."/>
            <person name="Dittami S."/>
            <person name="Maumus F."/>
            <person name="Michel G."/>
            <person name="Kersting A."/>
            <person name="Lauritano C."/>
            <person name="Lohaus R."/>
            <person name="Toepel M."/>
            <person name="Tonon T."/>
            <person name="Vanneste K."/>
            <person name="Amirebrahimi M."/>
            <person name="Brakel J."/>
            <person name="Bostroem C."/>
            <person name="Chovatia M."/>
            <person name="Grimwood J."/>
            <person name="Jenkins J.W."/>
            <person name="Jueterbock A."/>
            <person name="Mraz A."/>
            <person name="Stam W.T."/>
            <person name="Tice H."/>
            <person name="Bornberg-Bauer E."/>
            <person name="Green P.J."/>
            <person name="Pearson G.A."/>
            <person name="Procaccini G."/>
            <person name="Duarte C.M."/>
            <person name="Schmutz J."/>
            <person name="Reusch T.B.H."/>
            <person name="Van de Peer Y."/>
        </authorList>
    </citation>
    <scope>NUCLEOTIDE SEQUENCE [LARGE SCALE GENOMIC DNA]</scope>
    <source>
        <strain evidence="13">cv. Finnish</strain>
    </source>
</reference>
<accession>A0A0K9PWB0</accession>
<feature type="transmembrane region" description="Helical" evidence="10">
    <location>
        <begin position="1354"/>
        <end position="1372"/>
    </location>
</feature>
<dbReference type="Pfam" id="PF19055">
    <property type="entry name" value="ABC2_membrane_7"/>
    <property type="match status" value="2"/>
</dbReference>
<dbReference type="InterPro" id="IPR003593">
    <property type="entry name" value="AAA+_ATPase"/>
</dbReference>
<evidence type="ECO:0000256" key="6">
    <source>
        <dbReference type="ARBA" id="ARBA00022741"/>
    </source>
</evidence>
<dbReference type="PANTHER" id="PTHR19241">
    <property type="entry name" value="ATP-BINDING CASSETTE TRANSPORTER"/>
    <property type="match status" value="1"/>
</dbReference>
<dbReference type="InterPro" id="IPR034003">
    <property type="entry name" value="ABCG_PDR_2"/>
</dbReference>
<evidence type="ECO:0000256" key="1">
    <source>
        <dbReference type="ARBA" id="ARBA00004141"/>
    </source>
</evidence>
<evidence type="ECO:0000256" key="7">
    <source>
        <dbReference type="ARBA" id="ARBA00022840"/>
    </source>
</evidence>
<evidence type="ECO:0000256" key="9">
    <source>
        <dbReference type="ARBA" id="ARBA00023136"/>
    </source>
</evidence>
<dbReference type="GO" id="GO:0140359">
    <property type="term" value="F:ABC-type transporter activity"/>
    <property type="evidence" value="ECO:0007669"/>
    <property type="project" value="InterPro"/>
</dbReference>
<dbReference type="Pfam" id="PF08370">
    <property type="entry name" value="PDR_assoc"/>
    <property type="match status" value="1"/>
</dbReference>
<feature type="transmembrane region" description="Helical" evidence="10">
    <location>
        <begin position="691"/>
        <end position="713"/>
    </location>
</feature>
<feature type="transmembrane region" description="Helical" evidence="10">
    <location>
        <begin position="775"/>
        <end position="801"/>
    </location>
</feature>
<dbReference type="InterPro" id="IPR029481">
    <property type="entry name" value="ABC_trans_N"/>
</dbReference>
<dbReference type="InterPro" id="IPR013525">
    <property type="entry name" value="ABC2_TM"/>
</dbReference>
<protein>
    <submittedName>
        <fullName evidence="12">Pleiotropic drug resistance protein 12</fullName>
    </submittedName>
</protein>
<feature type="domain" description="ABC transporter" evidence="11">
    <location>
        <begin position="180"/>
        <end position="453"/>
    </location>
</feature>
<dbReference type="Pfam" id="PF14510">
    <property type="entry name" value="ABC_trans_N"/>
    <property type="match status" value="1"/>
</dbReference>
<dbReference type="GO" id="GO:0016887">
    <property type="term" value="F:ATP hydrolysis activity"/>
    <property type="evidence" value="ECO:0007669"/>
    <property type="project" value="InterPro"/>
</dbReference>
<evidence type="ECO:0000256" key="4">
    <source>
        <dbReference type="ARBA" id="ARBA00022692"/>
    </source>
</evidence>
<evidence type="ECO:0000313" key="12">
    <source>
        <dbReference type="EMBL" id="KMZ73318.1"/>
    </source>
</evidence>
<sequence length="1497" mass="168552">MDGLEKVWDSGRRASRNLGRSMSRSLRNFEADDVFSLSNSVSRRSNMSRRGRVDEDEEALRWAALEKLPTYDRLRKGILKSMVDGDGGTSRPNFVHKEVDVRNLGDDQRQEFIQSLLKIADEDNERFLRKLRNRVEKVGITLPTVEVRFQNLNIEAKCFVGGRSLPTLLNTTLNIAEALIETSGIHLGNSTKLTILNNASGIIKPSRMTLLLGPPSSGKTTLLLALAGKLEESLKVKGDITYNGHGLKEFVPQKTSAYISQNDMHYGEMTVKETLDFSGRCQGIGSRYDLLSELSRREKEAGILPEAEVDLYMKATSMEGLESSLATDYTLRILGLDICSDTIVGDEMQRGISGGQKKRVTTGEMIVGPTNVLLMDEISTGLDSSTTFQIIKCLQQIVHLGEATIVISLLQPAPETYELFDDVILLSEGQVVYQGPRENILEFFEFCGFRCPERKGAADFLQEVTSRKDQSQYWFDHNTPYNYVPVSEFVKKFEKFHVGASLKQELSVPFDKSTSHQASLIYTKKSVPTSDLLRACFAREYLLIRRNSFVYLFKTIQIIIMAFIGSTVFLRTTLDINVSDASLYNGALVFGVVMNMFNGMPDMSFLIQSLPVFYKQRDLLFFPAWMFSLAKFVLTLPMSVLESIAWTVTSYYTIGFAPEASRFFKQLLSTFLLQQVAASSFRSSGAICRNVIVANTGGSLVLMVFLILAGFFLPYNLIPVWWQWAHWCSPLGYAFKAQATNEFLAPRWDVPINNDETTIGKQTLDNLDVPTDPNWYWIGIGSLLGFIVFFNCLFTLCLTFLNPIGGKSSTISENEATEMEATQEDSKETPRITIQRSRREMAQHNLSLANSDGNNTREMLDRRLGSRSNTDNSNNNGGVPIAKKGMVLPFTPLAMSFDDVNYFVDMPGEMKDQGVTEDRLQLLRGVTGAFRPGVLTALMGVSGAGKTTLMDVLAGRKTGGYIEGDVKISGYTKNQDTFARISGYCEQNDIHSPSVTVKESLIYSAFLRLPKEVDDDQKMVFVDQVIELVELENLKDAIVGLPGISGLSTEQRKRLTIAVELVANPSVIFMDEPTSGLDARAAAIVMRTVRNTVDTGRTVVCTIHQPSIEIFEAFDELLLMKRGGQIIYFGPLGQHSKDIVNYFEAVPGVIKIKEKLNPATWMLDASSGAQEVRLGIDFADHYTNSNLFKRNQDIVKELSIPPPGSSDLHFPSKFSQTMWGQFKLCLWKQWWTYWRSPEYNLVRFFFTFLCALLFGSIFWDVASNSDTSSKLQIIIGALYSSVFFLGVNNCGGVQPIVSTERAVFYREKAAGMYSALPYAIGQMLVEIPYILVQTIQFSFIIYAMVGFEWTAAKFLWFFYVTFLSFLYFAYYGMMTVSISPNLQIASILAASFYALFNLFSGFFIPRPKIPKWWIWYYWICPMAWTVYGLIVSQFGDREDLIEISGLNIKKPIKQFLKDDYGYEEDFIGVVAVVMFAWPVFFALIYSLCIKHLNFQSR</sequence>
<evidence type="ECO:0000256" key="8">
    <source>
        <dbReference type="ARBA" id="ARBA00022989"/>
    </source>
</evidence>
<feature type="transmembrane region" description="Helical" evidence="10">
    <location>
        <begin position="1327"/>
        <end position="1347"/>
    </location>
</feature>
<comment type="caution">
    <text evidence="12">The sequence shown here is derived from an EMBL/GenBank/DDBJ whole genome shotgun (WGS) entry which is preliminary data.</text>
</comment>
<dbReference type="OrthoDB" id="66620at2759"/>
<comment type="subcellular location">
    <subcellularLocation>
        <location evidence="1">Membrane</location>
        <topology evidence="1">Multi-pass membrane protein</topology>
    </subcellularLocation>
</comment>
<dbReference type="Gene3D" id="3.40.50.300">
    <property type="entry name" value="P-loop containing nucleotide triphosphate hydrolases"/>
    <property type="match status" value="2"/>
</dbReference>
<keyword evidence="8 10" id="KW-1133">Transmembrane helix</keyword>
<evidence type="ECO:0000256" key="3">
    <source>
        <dbReference type="ARBA" id="ARBA00022448"/>
    </source>
</evidence>
<feature type="transmembrane region" description="Helical" evidence="10">
    <location>
        <begin position="582"/>
        <end position="600"/>
    </location>
</feature>
<dbReference type="InterPro" id="IPR034001">
    <property type="entry name" value="ABCG_PDR_1"/>
</dbReference>
<evidence type="ECO:0000259" key="11">
    <source>
        <dbReference type="PROSITE" id="PS50893"/>
    </source>
</evidence>
<feature type="transmembrane region" description="Helical" evidence="10">
    <location>
        <begin position="1466"/>
        <end position="1488"/>
    </location>
</feature>
<evidence type="ECO:0000256" key="10">
    <source>
        <dbReference type="SAM" id="Phobius"/>
    </source>
</evidence>
<feature type="transmembrane region" description="Helical" evidence="10">
    <location>
        <begin position="620"/>
        <end position="641"/>
    </location>
</feature>
<keyword evidence="9 10" id="KW-0472">Membrane</keyword>
<dbReference type="Pfam" id="PF01061">
    <property type="entry name" value="ABC2_membrane"/>
    <property type="match status" value="2"/>
</dbReference>
<dbReference type="PROSITE" id="PS50893">
    <property type="entry name" value="ABC_TRANSPORTER_2"/>
    <property type="match status" value="2"/>
</dbReference>
<feature type="transmembrane region" description="Helical" evidence="10">
    <location>
        <begin position="1412"/>
        <end position="1430"/>
    </location>
</feature>
<feature type="transmembrane region" description="Helical" evidence="10">
    <location>
        <begin position="1241"/>
        <end position="1259"/>
    </location>
</feature>
<keyword evidence="3" id="KW-0813">Transport</keyword>
<feature type="transmembrane region" description="Helical" evidence="10">
    <location>
        <begin position="1384"/>
        <end position="1405"/>
    </location>
</feature>
<dbReference type="EMBL" id="LFYR01000585">
    <property type="protein sequence ID" value="KMZ73318.1"/>
    <property type="molecule type" value="Genomic_DNA"/>
</dbReference>
<keyword evidence="5" id="KW-0677">Repeat</keyword>
<dbReference type="CDD" id="cd03232">
    <property type="entry name" value="ABCG_PDR_domain2"/>
    <property type="match status" value="1"/>
</dbReference>
<dbReference type="SMART" id="SM00382">
    <property type="entry name" value="AAA"/>
    <property type="match status" value="2"/>
</dbReference>
<keyword evidence="6" id="KW-0547">Nucleotide-binding</keyword>
<dbReference type="CDD" id="cd03233">
    <property type="entry name" value="ABCG_PDR_domain1"/>
    <property type="match status" value="1"/>
</dbReference>
<comment type="similarity">
    <text evidence="2">Belongs to the ABC transporter superfamily. ABCG family. PDR (TC 3.A.1.205) subfamily.</text>
</comment>
<evidence type="ECO:0000256" key="5">
    <source>
        <dbReference type="ARBA" id="ARBA00022737"/>
    </source>
</evidence>
<dbReference type="Pfam" id="PF00005">
    <property type="entry name" value="ABC_tran"/>
    <property type="match status" value="2"/>
</dbReference>
<dbReference type="OMA" id="PYAIGQM"/>
<evidence type="ECO:0000313" key="13">
    <source>
        <dbReference type="Proteomes" id="UP000036987"/>
    </source>
</evidence>
<dbReference type="FunFam" id="3.40.50.300:FF:000179">
    <property type="entry name" value="ABC transporter G family member 34"/>
    <property type="match status" value="1"/>
</dbReference>
<dbReference type="InterPro" id="IPR043926">
    <property type="entry name" value="ABCG_dom"/>
</dbReference>
<dbReference type="GO" id="GO:0005524">
    <property type="term" value="F:ATP binding"/>
    <property type="evidence" value="ECO:0007669"/>
    <property type="project" value="UniProtKB-KW"/>
</dbReference>
<dbReference type="InterPro" id="IPR003439">
    <property type="entry name" value="ABC_transporter-like_ATP-bd"/>
</dbReference>
<keyword evidence="13" id="KW-1185">Reference proteome</keyword>